<comment type="caution">
    <text evidence="1">The sequence shown here is derived from an EMBL/GenBank/DDBJ whole genome shotgun (WGS) entry which is preliminary data.</text>
</comment>
<sequence length="60" mass="7241">MKDLTETERRMIYRMPHSVRATYLMWRTGFNPKYTIAHETYRRHRAILADQFGIDITALP</sequence>
<reference evidence="1 2" key="1">
    <citation type="submission" date="2011-08" db="EMBL/GenBank/DDBJ databases">
        <authorList>
            <person name="Weinstock G."/>
            <person name="Sodergren E."/>
            <person name="Clifton S."/>
            <person name="Fulton L."/>
            <person name="Fulton B."/>
            <person name="Courtney L."/>
            <person name="Fronick C."/>
            <person name="Harrison M."/>
            <person name="Strong C."/>
            <person name="Farmer C."/>
            <person name="Delahaunty K."/>
            <person name="Markovic C."/>
            <person name="Hall O."/>
            <person name="Minx P."/>
            <person name="Tomlinson C."/>
            <person name="Mitreva M."/>
            <person name="Hou S."/>
            <person name="Chen J."/>
            <person name="Wollam A."/>
            <person name="Pepin K.H."/>
            <person name="Johnson M."/>
            <person name="Bhonagiri V."/>
            <person name="Zhang X."/>
            <person name="Suruliraj S."/>
            <person name="Warren W."/>
            <person name="Chinwalla A."/>
            <person name="Mardis E.R."/>
            <person name="Wilson R.K."/>
        </authorList>
    </citation>
    <scope>NUCLEOTIDE SEQUENCE [LARGE SCALE GENOMIC DNA]</scope>
    <source>
        <strain evidence="1 2">F0432</strain>
    </source>
</reference>
<evidence type="ECO:0000313" key="1">
    <source>
        <dbReference type="EMBL" id="EHM50220.1"/>
    </source>
</evidence>
<protein>
    <submittedName>
        <fullName evidence="1">Uncharacterized protein</fullName>
    </submittedName>
</protein>
<evidence type="ECO:0000313" key="2">
    <source>
        <dbReference type="Proteomes" id="UP000004750"/>
    </source>
</evidence>
<dbReference type="AlphaFoldDB" id="G9ZJ79"/>
<proteinExistence type="predicted"/>
<dbReference type="HOGENOM" id="CLU_2932774_0_0_6"/>
<organism evidence="1 2">
    <name type="scientific">Cardiobacterium valvarum F0432</name>
    <dbReference type="NCBI Taxonomy" id="797473"/>
    <lineage>
        <taxon>Bacteria</taxon>
        <taxon>Pseudomonadati</taxon>
        <taxon>Pseudomonadota</taxon>
        <taxon>Gammaproteobacteria</taxon>
        <taxon>Cardiobacteriales</taxon>
        <taxon>Cardiobacteriaceae</taxon>
        <taxon>Cardiobacterium</taxon>
    </lineage>
</organism>
<dbReference type="Proteomes" id="UP000004750">
    <property type="component" value="Unassembled WGS sequence"/>
</dbReference>
<gene>
    <name evidence="1" type="ORF">HMPREF9080_02848</name>
</gene>
<accession>G9ZJ79</accession>
<dbReference type="RefSeq" id="WP_006986832.1">
    <property type="nucleotide sequence ID" value="NZ_JH417969.1"/>
</dbReference>
<dbReference type="EMBL" id="AGCM01000184">
    <property type="protein sequence ID" value="EHM50220.1"/>
    <property type="molecule type" value="Genomic_DNA"/>
</dbReference>
<name>G9ZJ79_9GAMM</name>